<dbReference type="OrthoDB" id="4403450at2"/>
<feature type="transmembrane region" description="Helical" evidence="1">
    <location>
        <begin position="271"/>
        <end position="287"/>
    </location>
</feature>
<gene>
    <name evidence="2" type="ORF">CUREI_10915</name>
</gene>
<evidence type="ECO:0000256" key="1">
    <source>
        <dbReference type="SAM" id="Phobius"/>
    </source>
</evidence>
<protein>
    <submittedName>
        <fullName evidence="2">Uncharacterized protein</fullName>
    </submittedName>
</protein>
<keyword evidence="1" id="KW-1133">Transmembrane helix</keyword>
<proteinExistence type="predicted"/>
<feature type="transmembrane region" description="Helical" evidence="1">
    <location>
        <begin position="44"/>
        <end position="65"/>
    </location>
</feature>
<reference evidence="2 3" key="1">
    <citation type="submission" date="2014-08" db="EMBL/GenBank/DDBJ databases">
        <title>Complete genome sequence of Corynebacterium ureicelerivorans DSM 45051, a lipophilic and urea-splitting isolate from a blood culture of a septicaemia patient.</title>
        <authorList>
            <person name="Tippelt A."/>
            <person name="Albersmeier A."/>
            <person name="Brinkrolf K."/>
            <person name="Ruckert C."/>
            <person name="Tauch A."/>
        </authorList>
    </citation>
    <scope>NUCLEOTIDE SEQUENCE [LARGE SCALE GENOMIC DNA]</scope>
    <source>
        <strain evidence="2 3">IMMIB RIV-2301</strain>
    </source>
</reference>
<dbReference type="AlphaFoldDB" id="A0A077HMR5"/>
<dbReference type="RefSeq" id="WP_038613388.1">
    <property type="nucleotide sequence ID" value="NZ_CP009215.1"/>
</dbReference>
<dbReference type="EMBL" id="CP009215">
    <property type="protein sequence ID" value="AIL97706.1"/>
    <property type="molecule type" value="Genomic_DNA"/>
</dbReference>
<feature type="transmembrane region" description="Helical" evidence="1">
    <location>
        <begin position="77"/>
        <end position="96"/>
    </location>
</feature>
<accession>A0A077HMR5</accession>
<dbReference type="HOGENOM" id="CLU_836047_0_0_11"/>
<dbReference type="Proteomes" id="UP000028939">
    <property type="component" value="Chromosome"/>
</dbReference>
<keyword evidence="3" id="KW-1185">Reference proteome</keyword>
<evidence type="ECO:0000313" key="2">
    <source>
        <dbReference type="EMBL" id="AIL97706.1"/>
    </source>
</evidence>
<keyword evidence="1" id="KW-0472">Membrane</keyword>
<evidence type="ECO:0000313" key="3">
    <source>
        <dbReference type="Proteomes" id="UP000028939"/>
    </source>
</evidence>
<dbReference type="KEGG" id="cuv:CUREI_10915"/>
<feature type="transmembrane region" description="Helical" evidence="1">
    <location>
        <begin position="299"/>
        <end position="320"/>
    </location>
</feature>
<sequence>MNTTLLGFFRHQFTSPPLTRLLWMVPLAVMFGLGATITNHALTAVMTPAVVTLFVIGALSMEETAYSAYGMPRDRRLRLAAMAVVPAVVIGAAAALLLRPDWFGVVGALGAIAIGLIMGQRYVTGEVPEASERVRSRLGSRGFLVELVWKPQLLWALGIAVAHCVTLYLASFIGSEPLRAWIGMLPLLAWYYAYCTDGTGIAGPDVGASYGVPRRRWLAVSLAASVVSVLLYTVVVGVVSSLSWAAVAVGAAGAFACAVLGTAIKVRRSDIGLFPAMFLAIPISRAAEVEYFTDGETVYLLVVAGTLLLVGAAMQVAYLGGYMNPKQALKNT</sequence>
<feature type="transmembrane region" description="Helical" evidence="1">
    <location>
        <begin position="102"/>
        <end position="123"/>
    </location>
</feature>
<feature type="transmembrane region" description="Helical" evidence="1">
    <location>
        <begin position="244"/>
        <end position="264"/>
    </location>
</feature>
<keyword evidence="1" id="KW-0812">Transmembrane</keyword>
<feature type="transmembrane region" description="Helical" evidence="1">
    <location>
        <begin position="21"/>
        <end position="38"/>
    </location>
</feature>
<feature type="transmembrane region" description="Helical" evidence="1">
    <location>
        <begin position="153"/>
        <end position="172"/>
    </location>
</feature>
<organism evidence="2 3">
    <name type="scientific">Corynebacterium ureicelerivorans</name>
    <dbReference type="NCBI Taxonomy" id="401472"/>
    <lineage>
        <taxon>Bacteria</taxon>
        <taxon>Bacillati</taxon>
        <taxon>Actinomycetota</taxon>
        <taxon>Actinomycetes</taxon>
        <taxon>Mycobacteriales</taxon>
        <taxon>Corynebacteriaceae</taxon>
        <taxon>Corynebacterium</taxon>
    </lineage>
</organism>
<feature type="transmembrane region" description="Helical" evidence="1">
    <location>
        <begin position="217"/>
        <end position="238"/>
    </location>
</feature>
<name>A0A077HMR5_9CORY</name>